<dbReference type="FunCoup" id="K0KH68">
    <property type="interactions" value="528"/>
</dbReference>
<name>K0KH68_WICCF</name>
<keyword evidence="12" id="KW-0812">Transmembrane</keyword>
<comment type="pathway">
    <text evidence="2 11">Porphyrin-containing compound metabolism; protoporphyrin-IX biosynthesis; protoporphyrin-IX from protoporphyrinogen-IX: step 1/1.</text>
</comment>
<keyword evidence="12" id="KW-1133">Transmembrane helix</keyword>
<evidence type="ECO:0000256" key="5">
    <source>
        <dbReference type="ARBA" id="ARBA00022630"/>
    </source>
</evidence>
<dbReference type="AlphaFoldDB" id="K0KH68"/>
<dbReference type="STRING" id="1206466.K0KH68"/>
<accession>K0KH68</accession>
<comment type="subcellular location">
    <subcellularLocation>
        <location evidence="11">Mitochondrion inner membrane</location>
    </subcellularLocation>
</comment>
<dbReference type="PANTHER" id="PTHR42923">
    <property type="entry name" value="PROTOPORPHYRINOGEN OXIDASE"/>
    <property type="match status" value="1"/>
</dbReference>
<dbReference type="InParanoid" id="K0KH68"/>
<dbReference type="InterPro" id="IPR050464">
    <property type="entry name" value="Zeta_carotene_desat/Oxidored"/>
</dbReference>
<evidence type="ECO:0000256" key="6">
    <source>
        <dbReference type="ARBA" id="ARBA00022827"/>
    </source>
</evidence>
<comment type="similarity">
    <text evidence="3 11">Belongs to the protoporphyrinogen/coproporphyrinogen oxidase family. Protoporphyrinogen oxidase subfamily.</text>
</comment>
<protein>
    <recommendedName>
        <fullName evidence="4 11">Protoporphyrinogen oxidase</fullName>
        <ecNumber evidence="4 11">1.3.3.4</ecNumber>
    </recommendedName>
</protein>
<gene>
    <name evidence="14" type="primary">HEM14</name>
    <name evidence="14" type="ORF">BN7_4126</name>
</gene>
<dbReference type="NCBIfam" id="TIGR00562">
    <property type="entry name" value="proto_IX_ox"/>
    <property type="match status" value="1"/>
</dbReference>
<keyword evidence="7 11" id="KW-0560">Oxidoreductase</keyword>
<keyword evidence="9 11" id="KW-0627">Porphyrin biosynthesis</keyword>
<evidence type="ECO:0000256" key="12">
    <source>
        <dbReference type="SAM" id="Phobius"/>
    </source>
</evidence>
<reference evidence="14 15" key="1">
    <citation type="journal article" date="2012" name="Eukaryot. Cell">
        <title>Draft genome sequence of Wickerhamomyces ciferrii NRRL Y-1031 F-60-10.</title>
        <authorList>
            <person name="Schneider J."/>
            <person name="Andrea H."/>
            <person name="Blom J."/>
            <person name="Jaenicke S."/>
            <person name="Ruckert C."/>
            <person name="Schorsch C."/>
            <person name="Szczepanowski R."/>
            <person name="Farwick M."/>
            <person name="Goesmann A."/>
            <person name="Puhler A."/>
            <person name="Schaffer S."/>
            <person name="Tauch A."/>
            <person name="Kohler T."/>
            <person name="Brinkrolf K."/>
        </authorList>
    </citation>
    <scope>NUCLEOTIDE SEQUENCE [LARGE SCALE GENOMIC DNA]</scope>
    <source>
        <strain evidence="15">ATCC 14091 / BCRC 22168 / CBS 111 / JCM 3599 / NBRC 0793 / NRRL Y-1031 F-60-10</strain>
    </source>
</reference>
<evidence type="ECO:0000256" key="8">
    <source>
        <dbReference type="ARBA" id="ARBA00023133"/>
    </source>
</evidence>
<evidence type="ECO:0000256" key="9">
    <source>
        <dbReference type="ARBA" id="ARBA00023244"/>
    </source>
</evidence>
<dbReference type="GO" id="GO:0004729">
    <property type="term" value="F:oxygen-dependent protoporphyrinogen oxidase activity"/>
    <property type="evidence" value="ECO:0007669"/>
    <property type="project" value="UniProtKB-UniRule"/>
</dbReference>
<dbReference type="InterPro" id="IPR004572">
    <property type="entry name" value="Protoporphyrinogen_oxidase"/>
</dbReference>
<evidence type="ECO:0000256" key="3">
    <source>
        <dbReference type="ARBA" id="ARBA00010551"/>
    </source>
</evidence>
<dbReference type="UniPathway" id="UPA00251">
    <property type="reaction ID" value="UER00324"/>
</dbReference>
<comment type="catalytic activity">
    <reaction evidence="10 11">
        <text>protoporphyrinogen IX + 3 O2 = protoporphyrin IX + 3 H2O2</text>
        <dbReference type="Rhea" id="RHEA:25576"/>
        <dbReference type="ChEBI" id="CHEBI:15379"/>
        <dbReference type="ChEBI" id="CHEBI:16240"/>
        <dbReference type="ChEBI" id="CHEBI:57306"/>
        <dbReference type="ChEBI" id="CHEBI:57307"/>
        <dbReference type="EC" id="1.3.3.4"/>
    </reaction>
</comment>
<dbReference type="Gene3D" id="3.50.50.60">
    <property type="entry name" value="FAD/NAD(P)-binding domain"/>
    <property type="match status" value="1"/>
</dbReference>
<evidence type="ECO:0000256" key="10">
    <source>
        <dbReference type="ARBA" id="ARBA00047554"/>
    </source>
</evidence>
<feature type="domain" description="Amine oxidase" evidence="13">
    <location>
        <begin position="16"/>
        <end position="375"/>
    </location>
</feature>
<sequence>MSLVRNSNVAVIGGGISGLSFVYFLSKLRPDLNFTIFERSSRFGGYINTELHNFNGEKIKLEKGPRTLRGASDGTTIMIDTLIKMGHKDVINVIPSNSIANKKYLLSPENELIQVPNSLPSTYNFLRSSLGKGLLPGFLTEIFKPQKLNKKDESVESFLTRRFGKSLPNNIMSAVFNGIYAADISKLSAKTTLKSMYESELQHGSIVKSMLLKSLKFQNKNDDSKKIEISNVLKDYETAFPNSNYKISDLKSLLTKFPMIVLSKGLETFPSLIKENLSKNSKIKFIHNDPIISLTKNQNKLITLTTSSGHSTEFHHVRSTVNASTFAEFLQNGKLMTTGKEDSPTALIAQELKFINIFLVNLYINSNVLKNHGFGYLIPKSNKNNERVLGVIFDSDIEKSSSKLFTEDTFKALTSTNETSEKPKFPEIEPHYDSESQYTKLTIMMGGHYWTNHKIPSRETSIRAAKDALENQLGLDFTKLSQDTDFYIDSLLIPNCLPQFHTGYDELKFKFLESVKNEFGERLSIGGMSFGDGAGVPDCVQNAMKSALKLSK</sequence>
<evidence type="ECO:0000256" key="7">
    <source>
        <dbReference type="ARBA" id="ARBA00023002"/>
    </source>
</evidence>
<dbReference type="GO" id="GO:0005743">
    <property type="term" value="C:mitochondrial inner membrane"/>
    <property type="evidence" value="ECO:0007669"/>
    <property type="project" value="UniProtKB-SubCell"/>
</dbReference>
<evidence type="ECO:0000256" key="2">
    <source>
        <dbReference type="ARBA" id="ARBA00005073"/>
    </source>
</evidence>
<dbReference type="EC" id="1.3.3.4" evidence="4 11"/>
<keyword evidence="8 11" id="KW-0350">Heme biosynthesis</keyword>
<keyword evidence="12" id="KW-0472">Membrane</keyword>
<comment type="cofactor">
    <cofactor evidence="11">
        <name>FAD</name>
        <dbReference type="ChEBI" id="CHEBI:57692"/>
    </cofactor>
    <text evidence="11">Binds 1 FAD per subunit.</text>
</comment>
<evidence type="ECO:0000256" key="4">
    <source>
        <dbReference type="ARBA" id="ARBA00012867"/>
    </source>
</evidence>
<evidence type="ECO:0000256" key="11">
    <source>
        <dbReference type="RuleBase" id="RU367069"/>
    </source>
</evidence>
<comment type="function">
    <text evidence="1 11">Catalyzes the 6-electron oxidation of protoporphyrinogen-IX to form protoporphyrin-IX.</text>
</comment>
<keyword evidence="15" id="KW-1185">Reference proteome</keyword>
<keyword evidence="5 11" id="KW-0285">Flavoprotein</keyword>
<dbReference type="eggNOG" id="KOG1276">
    <property type="taxonomic scope" value="Eukaryota"/>
</dbReference>
<evidence type="ECO:0000313" key="15">
    <source>
        <dbReference type="Proteomes" id="UP000009328"/>
    </source>
</evidence>
<dbReference type="InterPro" id="IPR036188">
    <property type="entry name" value="FAD/NAD-bd_sf"/>
</dbReference>
<dbReference type="HOGENOM" id="CLU_009629_1_2_1"/>
<comment type="caution">
    <text evidence="14">The sequence shown here is derived from an EMBL/GenBank/DDBJ whole genome shotgun (WGS) entry which is preliminary data.</text>
</comment>
<dbReference type="GO" id="GO:0006782">
    <property type="term" value="P:protoporphyrinogen IX biosynthetic process"/>
    <property type="evidence" value="ECO:0007669"/>
    <property type="project" value="UniProtKB-UniRule"/>
</dbReference>
<feature type="transmembrane region" description="Helical" evidence="12">
    <location>
        <begin position="7"/>
        <end position="26"/>
    </location>
</feature>
<keyword evidence="6 11" id="KW-0274">FAD</keyword>
<dbReference type="SUPFAM" id="SSF51905">
    <property type="entry name" value="FAD/NAD(P)-binding domain"/>
    <property type="match status" value="1"/>
</dbReference>
<evidence type="ECO:0000256" key="1">
    <source>
        <dbReference type="ARBA" id="ARBA00002600"/>
    </source>
</evidence>
<dbReference type="SUPFAM" id="SSF54373">
    <property type="entry name" value="FAD-linked reductases, C-terminal domain"/>
    <property type="match status" value="1"/>
</dbReference>
<evidence type="ECO:0000313" key="14">
    <source>
        <dbReference type="EMBL" id="CCH44560.1"/>
    </source>
</evidence>
<dbReference type="EMBL" id="CAIF01000143">
    <property type="protein sequence ID" value="CCH44560.1"/>
    <property type="molecule type" value="Genomic_DNA"/>
</dbReference>
<dbReference type="InterPro" id="IPR002937">
    <property type="entry name" value="Amino_oxidase"/>
</dbReference>
<evidence type="ECO:0000259" key="13">
    <source>
        <dbReference type="Pfam" id="PF01593"/>
    </source>
</evidence>
<organism evidence="14 15">
    <name type="scientific">Wickerhamomyces ciferrii (strain ATCC 14091 / BCRC 22168 / CBS 111 / JCM 3599 / NBRC 0793 / NRRL Y-1031 F-60-10)</name>
    <name type="common">Yeast</name>
    <name type="synonym">Pichia ciferrii</name>
    <dbReference type="NCBI Taxonomy" id="1206466"/>
    <lineage>
        <taxon>Eukaryota</taxon>
        <taxon>Fungi</taxon>
        <taxon>Dikarya</taxon>
        <taxon>Ascomycota</taxon>
        <taxon>Saccharomycotina</taxon>
        <taxon>Saccharomycetes</taxon>
        <taxon>Phaffomycetales</taxon>
        <taxon>Wickerhamomycetaceae</taxon>
        <taxon>Wickerhamomyces</taxon>
    </lineage>
</organism>
<proteinExistence type="inferred from homology"/>
<dbReference type="PANTHER" id="PTHR42923:SF3">
    <property type="entry name" value="PROTOPORPHYRINOGEN OXIDASE"/>
    <property type="match status" value="1"/>
</dbReference>
<dbReference type="Pfam" id="PF01593">
    <property type="entry name" value="Amino_oxidase"/>
    <property type="match status" value="1"/>
</dbReference>
<dbReference type="Proteomes" id="UP000009328">
    <property type="component" value="Unassembled WGS sequence"/>
</dbReference>